<keyword evidence="8 10" id="KW-0472">Membrane</keyword>
<sequence>MTSIFFRSIKFLIGAGFVFVLLLALLGSITGLINEPPKQTAEQALHKHPKELELASNGPLGKFDTGQLQRGFKVYKEVCATCHSLHMISFRNLKDLGYSDAQVKKIAKEWAIKQPVFDEKAGTWGERDNLPSDRFPKVYYAGTGNPPDLSLITKARHDGAAYVHSLLTGYGEKPDPAVAAKFPEAMKTPEGMHFNPYFANLNIAMPPPLVSDDQVKYDDGTRATIDQMAKDVSAFLVWTAEPTLQKRHQAGLAVVIFLLFATGLAYGAYLTVWRGMKH</sequence>
<feature type="domain" description="Cytochrome c" evidence="11">
    <location>
        <begin position="66"/>
        <end position="202"/>
    </location>
</feature>
<dbReference type="Gene3D" id="1.10.760.10">
    <property type="entry name" value="Cytochrome c-like domain"/>
    <property type="match status" value="1"/>
</dbReference>
<keyword evidence="5 9" id="KW-0479">Metal-binding</keyword>
<dbReference type="InterPro" id="IPR002326">
    <property type="entry name" value="Cyt_c1"/>
</dbReference>
<dbReference type="PANTHER" id="PTHR10266:SF3">
    <property type="entry name" value="CYTOCHROME C1, HEME PROTEIN, MITOCHONDRIAL"/>
    <property type="match status" value="1"/>
</dbReference>
<feature type="binding site" description="covalent" evidence="9">
    <location>
        <position position="82"/>
    </location>
    <ligand>
        <name>heme c</name>
        <dbReference type="ChEBI" id="CHEBI:61717"/>
    </ligand>
</feature>
<dbReference type="Gene3D" id="1.20.5.100">
    <property type="entry name" value="Cytochrome c1, transmembrane anchor, C-terminal"/>
    <property type="match status" value="1"/>
</dbReference>
<evidence type="ECO:0000256" key="10">
    <source>
        <dbReference type="SAM" id="Phobius"/>
    </source>
</evidence>
<evidence type="ECO:0000256" key="3">
    <source>
        <dbReference type="ARBA" id="ARBA00022617"/>
    </source>
</evidence>
<gene>
    <name evidence="12" type="ORF">DD559_09905</name>
</gene>
<evidence type="ECO:0000256" key="5">
    <source>
        <dbReference type="ARBA" id="ARBA00022723"/>
    </source>
</evidence>
<evidence type="ECO:0000313" key="13">
    <source>
        <dbReference type="Proteomes" id="UP000245890"/>
    </source>
</evidence>
<dbReference type="InterPro" id="IPR009056">
    <property type="entry name" value="Cyt_c-like_dom"/>
</dbReference>
<accession>A0A2U0SE98</accession>
<feature type="binding site" description="covalent" evidence="9">
    <location>
        <position position="205"/>
    </location>
    <ligand>
        <name>heme c</name>
        <dbReference type="ChEBI" id="CHEBI:61717"/>
    </ligand>
</feature>
<comment type="subcellular location">
    <subcellularLocation>
        <location evidence="1">Membrane</location>
    </subcellularLocation>
</comment>
<dbReference type="GO" id="GO:0020037">
    <property type="term" value="F:heme binding"/>
    <property type="evidence" value="ECO:0007669"/>
    <property type="project" value="InterPro"/>
</dbReference>
<dbReference type="GO" id="GO:0009055">
    <property type="term" value="F:electron transfer activity"/>
    <property type="evidence" value="ECO:0007669"/>
    <property type="project" value="InterPro"/>
</dbReference>
<keyword evidence="3 9" id="KW-0349">Heme</keyword>
<proteinExistence type="predicted"/>
<dbReference type="Proteomes" id="UP000245890">
    <property type="component" value="Unassembled WGS sequence"/>
</dbReference>
<dbReference type="InterPro" id="IPR036909">
    <property type="entry name" value="Cyt_c-like_dom_sf"/>
</dbReference>
<dbReference type="PRINTS" id="PR00603">
    <property type="entry name" value="CYTOCHROMEC1"/>
</dbReference>
<dbReference type="AlphaFoldDB" id="A0A2U0SE98"/>
<evidence type="ECO:0000313" key="12">
    <source>
        <dbReference type="EMBL" id="PVX29595.1"/>
    </source>
</evidence>
<evidence type="ECO:0000256" key="9">
    <source>
        <dbReference type="PIRSR" id="PIRSR602326-1"/>
    </source>
</evidence>
<keyword evidence="13" id="KW-1185">Reference proteome</keyword>
<keyword evidence="6 10" id="KW-1133">Transmembrane helix</keyword>
<evidence type="ECO:0000256" key="7">
    <source>
        <dbReference type="ARBA" id="ARBA00023004"/>
    </source>
</evidence>
<evidence type="ECO:0000256" key="1">
    <source>
        <dbReference type="ARBA" id="ARBA00004370"/>
    </source>
</evidence>
<dbReference type="OrthoDB" id="9808471at2"/>
<feature type="transmembrane region" description="Helical" evidence="10">
    <location>
        <begin position="250"/>
        <end position="272"/>
    </location>
</feature>
<evidence type="ECO:0000256" key="2">
    <source>
        <dbReference type="ARBA" id="ARBA00016165"/>
    </source>
</evidence>
<dbReference type="SUPFAM" id="SSF46626">
    <property type="entry name" value="Cytochrome c"/>
    <property type="match status" value="1"/>
</dbReference>
<dbReference type="PANTHER" id="PTHR10266">
    <property type="entry name" value="CYTOCHROME C1"/>
    <property type="match status" value="1"/>
</dbReference>
<evidence type="ECO:0000256" key="8">
    <source>
        <dbReference type="ARBA" id="ARBA00023136"/>
    </source>
</evidence>
<keyword evidence="7 9" id="KW-0408">Iron</keyword>
<protein>
    <recommendedName>
        <fullName evidence="2">Cytochrome c1</fullName>
    </recommendedName>
</protein>
<dbReference type="Pfam" id="PF02167">
    <property type="entry name" value="Cytochrom_C1"/>
    <property type="match status" value="1"/>
</dbReference>
<dbReference type="RefSeq" id="WP_116469030.1">
    <property type="nucleotide sequence ID" value="NZ_QENQ01000001.1"/>
</dbReference>
<reference evidence="12 13" key="1">
    <citation type="submission" date="2018-05" db="EMBL/GenBank/DDBJ databases">
        <title>Description of Sphingomonas pokkalii sp nov, isolated from the rhizosphere of saline tolerant pokkali rice and its draft genome analysis.</title>
        <authorList>
            <person name="Menon R."/>
            <person name="Kumari S."/>
            <person name="Rameshkumar N."/>
        </authorList>
    </citation>
    <scope>NUCLEOTIDE SEQUENCE [LARGE SCALE GENOMIC DNA]</scope>
    <source>
        <strain evidence="12 13">L3B27</strain>
    </source>
</reference>
<keyword evidence="4 10" id="KW-0812">Transmembrane</keyword>
<organism evidence="12 13">
    <name type="scientific">Sphingomonas pokkalii</name>
    <dbReference type="NCBI Taxonomy" id="2175090"/>
    <lineage>
        <taxon>Bacteria</taxon>
        <taxon>Pseudomonadati</taxon>
        <taxon>Pseudomonadota</taxon>
        <taxon>Alphaproteobacteria</taxon>
        <taxon>Sphingomonadales</taxon>
        <taxon>Sphingomonadaceae</taxon>
        <taxon>Sphingomonas</taxon>
    </lineage>
</organism>
<feature type="binding site" description="covalent" evidence="9">
    <location>
        <position position="79"/>
    </location>
    <ligand>
        <name>heme c</name>
        <dbReference type="ChEBI" id="CHEBI:61717"/>
    </ligand>
</feature>
<evidence type="ECO:0000256" key="4">
    <source>
        <dbReference type="ARBA" id="ARBA00022692"/>
    </source>
</evidence>
<name>A0A2U0SE98_9SPHN</name>
<feature type="binding site" description="covalent" evidence="9">
    <location>
        <position position="83"/>
    </location>
    <ligand>
        <name>heme c</name>
        <dbReference type="ChEBI" id="CHEBI:61717"/>
    </ligand>
</feature>
<evidence type="ECO:0000256" key="6">
    <source>
        <dbReference type="ARBA" id="ARBA00022989"/>
    </source>
</evidence>
<evidence type="ECO:0000259" key="11">
    <source>
        <dbReference type="PROSITE" id="PS51007"/>
    </source>
</evidence>
<comment type="caution">
    <text evidence="12">The sequence shown here is derived from an EMBL/GenBank/DDBJ whole genome shotgun (WGS) entry which is preliminary data.</text>
</comment>
<dbReference type="GO" id="GO:0016020">
    <property type="term" value="C:membrane"/>
    <property type="evidence" value="ECO:0007669"/>
    <property type="project" value="UniProtKB-SubCell"/>
</dbReference>
<dbReference type="PROSITE" id="PS51007">
    <property type="entry name" value="CYTC"/>
    <property type="match status" value="1"/>
</dbReference>
<dbReference type="GO" id="GO:0046872">
    <property type="term" value="F:metal ion binding"/>
    <property type="evidence" value="ECO:0007669"/>
    <property type="project" value="UniProtKB-KW"/>
</dbReference>
<dbReference type="EMBL" id="QENQ01000001">
    <property type="protein sequence ID" value="PVX29595.1"/>
    <property type="molecule type" value="Genomic_DNA"/>
</dbReference>
<comment type="cofactor">
    <cofactor evidence="9">
        <name>heme c</name>
        <dbReference type="ChEBI" id="CHEBI:61717"/>
    </cofactor>
    <text evidence="9">Binds 1 heme c group covalently per subunit.</text>
</comment>